<evidence type="ECO:0000313" key="2">
    <source>
        <dbReference type="EMBL" id="TKJ42039.1"/>
    </source>
</evidence>
<gene>
    <name evidence="2" type="ORF">CEE36_07385</name>
</gene>
<organism evidence="2 3">
    <name type="scientific">candidate division TA06 bacterium B3_TA06</name>
    <dbReference type="NCBI Taxonomy" id="2012487"/>
    <lineage>
        <taxon>Bacteria</taxon>
        <taxon>Bacteria division TA06</taxon>
    </lineage>
</organism>
<feature type="signal peptide" evidence="1">
    <location>
        <begin position="1"/>
        <end position="24"/>
    </location>
</feature>
<dbReference type="AlphaFoldDB" id="A0A532V4D9"/>
<comment type="caution">
    <text evidence="2">The sequence shown here is derived from an EMBL/GenBank/DDBJ whole genome shotgun (WGS) entry which is preliminary data.</text>
</comment>
<evidence type="ECO:0008006" key="4">
    <source>
        <dbReference type="Google" id="ProtNLM"/>
    </source>
</evidence>
<reference evidence="2 3" key="1">
    <citation type="submission" date="2017-06" db="EMBL/GenBank/DDBJ databases">
        <title>Novel microbial phyla capable of carbon fixation and sulfur reduction in deep-sea sediments.</title>
        <authorList>
            <person name="Huang J."/>
            <person name="Baker B."/>
            <person name="Wang Y."/>
        </authorList>
    </citation>
    <scope>NUCLEOTIDE SEQUENCE [LARGE SCALE GENOMIC DNA]</scope>
    <source>
        <strain evidence="2">B3_TA06</strain>
    </source>
</reference>
<feature type="chain" id="PRO_5021976528" description="PorV/PorQ family protein" evidence="1">
    <location>
        <begin position="25"/>
        <end position="359"/>
    </location>
</feature>
<dbReference type="EMBL" id="NJBO01000011">
    <property type="protein sequence ID" value="TKJ42039.1"/>
    <property type="molecule type" value="Genomic_DNA"/>
</dbReference>
<keyword evidence="1" id="KW-0732">Signal</keyword>
<evidence type="ECO:0000256" key="1">
    <source>
        <dbReference type="SAM" id="SignalP"/>
    </source>
</evidence>
<dbReference type="Proteomes" id="UP000317778">
    <property type="component" value="Unassembled WGS sequence"/>
</dbReference>
<name>A0A532V4D9_UNCT6</name>
<proteinExistence type="predicted"/>
<protein>
    <recommendedName>
        <fullName evidence="4">PorV/PorQ family protein</fullName>
    </recommendedName>
</protein>
<evidence type="ECO:0000313" key="3">
    <source>
        <dbReference type="Proteomes" id="UP000317778"/>
    </source>
</evidence>
<dbReference type="Gene3D" id="2.40.160.60">
    <property type="entry name" value="Outer membrane protein transport protein (OMPP1/FadL/TodX)"/>
    <property type="match status" value="1"/>
</dbReference>
<accession>A0A532V4D9</accession>
<dbReference type="NCBIfam" id="NF033709">
    <property type="entry name" value="PorV_fam"/>
    <property type="match status" value="1"/>
</dbReference>
<dbReference type="SUPFAM" id="SSF56935">
    <property type="entry name" value="Porins"/>
    <property type="match status" value="1"/>
</dbReference>
<sequence length="359" mass="38391">MKTKRRILILSVLALAVIATPLSARLGGSGASVSFLTMGGGARPIAMGCAYTALADGPDALFWNPAGIARMDRIAGSFGQAILFAGMLEENLALVVPLSELDAIGFQVLAHLSGPIEITTYEHQHGTDNYYTANNYAVGVSYGRKMTEKFSAGITFKVIDLTLHRVAAWGFALDVGATYNVGIRNLRLGFVVQHFGPDMTYKGEGLIFNTNKDTLQTEDIPSTYKSEPFHMPFTFAGGAAIDLVEGPPSRLSVTADFAHISDQPAKGAIGLEYGLNETLFLRLGLGLNTAPELGGEEDNTSVDAATIVREVLSNRNTRGPSAGLGVKIPIGSYEVGVDYSFEWHWYLAPVHRASLGIAF</sequence>